<feature type="transmembrane region" description="Helical" evidence="7">
    <location>
        <begin position="211"/>
        <end position="239"/>
    </location>
</feature>
<proteinExistence type="predicted"/>
<feature type="compositionally biased region" description="Acidic residues" evidence="6">
    <location>
        <begin position="94"/>
        <end position="106"/>
    </location>
</feature>
<dbReference type="NCBIfam" id="TIGR03144">
    <property type="entry name" value="cytochr_II_ccsB"/>
    <property type="match status" value="1"/>
</dbReference>
<feature type="transmembrane region" description="Helical" evidence="7">
    <location>
        <begin position="182"/>
        <end position="205"/>
    </location>
</feature>
<feature type="region of interest" description="Disordered" evidence="6">
    <location>
        <begin position="38"/>
        <end position="108"/>
    </location>
</feature>
<evidence type="ECO:0000256" key="3">
    <source>
        <dbReference type="ARBA" id="ARBA00022748"/>
    </source>
</evidence>
<dbReference type="Pfam" id="PF01578">
    <property type="entry name" value="Cytochrom_C_asm"/>
    <property type="match status" value="1"/>
</dbReference>
<evidence type="ECO:0000256" key="4">
    <source>
        <dbReference type="ARBA" id="ARBA00022989"/>
    </source>
</evidence>
<gene>
    <name evidence="9" type="ORF">GGQ54_002846</name>
</gene>
<evidence type="ECO:0000313" key="9">
    <source>
        <dbReference type="EMBL" id="NYI72286.1"/>
    </source>
</evidence>
<dbReference type="InterPro" id="IPR017562">
    <property type="entry name" value="Cyt_c_biogenesis_CcsA"/>
</dbReference>
<evidence type="ECO:0000256" key="7">
    <source>
        <dbReference type="SAM" id="Phobius"/>
    </source>
</evidence>
<name>A0A7Z0DBI0_9ACTN</name>
<dbReference type="RefSeq" id="WP_029144365.1">
    <property type="nucleotide sequence ID" value="NZ_JACBZS010000001.1"/>
</dbReference>
<feature type="transmembrane region" description="Helical" evidence="7">
    <location>
        <begin position="265"/>
        <end position="288"/>
    </location>
</feature>
<organism evidence="9 10">
    <name type="scientific">Naumannella cuiyingiana</name>
    <dbReference type="NCBI Taxonomy" id="1347891"/>
    <lineage>
        <taxon>Bacteria</taxon>
        <taxon>Bacillati</taxon>
        <taxon>Actinomycetota</taxon>
        <taxon>Actinomycetes</taxon>
        <taxon>Propionibacteriales</taxon>
        <taxon>Propionibacteriaceae</taxon>
        <taxon>Naumannella</taxon>
    </lineage>
</organism>
<keyword evidence="3" id="KW-0201">Cytochrome c-type biogenesis</keyword>
<evidence type="ECO:0000313" key="10">
    <source>
        <dbReference type="Proteomes" id="UP000527616"/>
    </source>
</evidence>
<evidence type="ECO:0000259" key="8">
    <source>
        <dbReference type="Pfam" id="PF01578"/>
    </source>
</evidence>
<dbReference type="EMBL" id="JACBZS010000001">
    <property type="protein sequence ID" value="NYI72286.1"/>
    <property type="molecule type" value="Genomic_DNA"/>
</dbReference>
<comment type="caution">
    <text evidence="9">The sequence shown here is derived from an EMBL/GenBank/DDBJ whole genome shotgun (WGS) entry which is preliminary data.</text>
</comment>
<feature type="transmembrane region" description="Helical" evidence="7">
    <location>
        <begin position="122"/>
        <end position="143"/>
    </location>
</feature>
<feature type="transmembrane region" description="Helical" evidence="7">
    <location>
        <begin position="149"/>
        <end position="170"/>
    </location>
</feature>
<keyword evidence="2 7" id="KW-0812">Transmembrane</keyword>
<accession>A0A7Z0DBI0</accession>
<feature type="transmembrane region" description="Helical" evidence="7">
    <location>
        <begin position="6"/>
        <end position="24"/>
    </location>
</feature>
<feature type="compositionally biased region" description="Basic and acidic residues" evidence="6">
    <location>
        <begin position="45"/>
        <end position="61"/>
    </location>
</feature>
<evidence type="ECO:0000256" key="1">
    <source>
        <dbReference type="ARBA" id="ARBA00004141"/>
    </source>
</evidence>
<dbReference type="GO" id="GO:0020037">
    <property type="term" value="F:heme binding"/>
    <property type="evidence" value="ECO:0007669"/>
    <property type="project" value="InterPro"/>
</dbReference>
<dbReference type="InterPro" id="IPR045062">
    <property type="entry name" value="Cyt_c_biogenesis_CcsA/CcmC"/>
</dbReference>
<evidence type="ECO:0000256" key="5">
    <source>
        <dbReference type="ARBA" id="ARBA00023136"/>
    </source>
</evidence>
<protein>
    <submittedName>
        <fullName evidence="9">Cytochrome c-type biogenesis protein CcsB</fullName>
    </submittedName>
</protein>
<dbReference type="InterPro" id="IPR002541">
    <property type="entry name" value="Cyt_c_assembly"/>
</dbReference>
<evidence type="ECO:0000256" key="6">
    <source>
        <dbReference type="SAM" id="MobiDB-lite"/>
    </source>
</evidence>
<dbReference type="AlphaFoldDB" id="A0A7Z0DBI0"/>
<keyword evidence="10" id="KW-1185">Reference proteome</keyword>
<evidence type="ECO:0000256" key="2">
    <source>
        <dbReference type="ARBA" id="ARBA00022692"/>
    </source>
</evidence>
<comment type="subcellular location">
    <subcellularLocation>
        <location evidence="1">Membrane</location>
        <topology evidence="1">Multi-pass membrane protein</topology>
    </subcellularLocation>
</comment>
<dbReference type="GO" id="GO:0017004">
    <property type="term" value="P:cytochrome complex assembly"/>
    <property type="evidence" value="ECO:0007669"/>
    <property type="project" value="UniProtKB-KW"/>
</dbReference>
<dbReference type="Proteomes" id="UP000527616">
    <property type="component" value="Unassembled WGS sequence"/>
</dbReference>
<sequence length="360" mass="39077">MTIDYFSNLALVTATVIYALALTMHSIEWAAARKITAARSTTGKRKGEAADDIETRTRPDARATTSRASEASASTLTITRTAAQATPDSPTLEPEGDVDVDDEPFDGDPIPQQKTEMFGRMGISFTLIGLACAIAGITARGIAAHRWPLGNMFEFTTMAMVIIVAGYLVLAKMGMRWLGLPITMVATVGNGLAVTVFYVAVAGLVPSLNSYWFIIHITAATISGAAFNIGGAISILYLIKKRAEDKGTEKGYLLRLPDSRRIDVIAYRLFAFAFPLWTFTIAAGAVWAEYAWGRYWGWDPKEVWALVTWVIFACYLHARSTAGWKGGRAAVIALLGLAVFWFNFIGVNLLLSGLHSYAGI</sequence>
<keyword evidence="5 7" id="KW-0472">Membrane</keyword>
<feature type="domain" description="Cytochrome c assembly protein" evidence="8">
    <location>
        <begin position="155"/>
        <end position="355"/>
    </location>
</feature>
<feature type="compositionally biased region" description="Low complexity" evidence="6">
    <location>
        <begin position="62"/>
        <end position="77"/>
    </location>
</feature>
<dbReference type="PANTHER" id="PTHR30071">
    <property type="entry name" value="HEME EXPORTER PROTEIN C"/>
    <property type="match status" value="1"/>
</dbReference>
<feature type="compositionally biased region" description="Polar residues" evidence="6">
    <location>
        <begin position="78"/>
        <end position="89"/>
    </location>
</feature>
<keyword evidence="4 7" id="KW-1133">Transmembrane helix</keyword>
<dbReference type="GO" id="GO:0005886">
    <property type="term" value="C:plasma membrane"/>
    <property type="evidence" value="ECO:0007669"/>
    <property type="project" value="TreeGrafter"/>
</dbReference>
<reference evidence="9 10" key="1">
    <citation type="submission" date="2020-07" db="EMBL/GenBank/DDBJ databases">
        <title>Sequencing the genomes of 1000 actinobacteria strains.</title>
        <authorList>
            <person name="Klenk H.-P."/>
        </authorList>
    </citation>
    <scope>NUCLEOTIDE SEQUENCE [LARGE SCALE GENOMIC DNA]</scope>
    <source>
        <strain evidence="9 10">DSM 103164</strain>
    </source>
</reference>
<dbReference type="PANTHER" id="PTHR30071:SF1">
    <property type="entry name" value="CYTOCHROME B_B6 PROTEIN-RELATED"/>
    <property type="match status" value="1"/>
</dbReference>
<feature type="transmembrane region" description="Helical" evidence="7">
    <location>
        <begin position="330"/>
        <end position="351"/>
    </location>
</feature>
<feature type="transmembrane region" description="Helical" evidence="7">
    <location>
        <begin position="303"/>
        <end position="318"/>
    </location>
</feature>